<evidence type="ECO:0000313" key="1">
    <source>
        <dbReference type="EMBL" id="SFJ10597.1"/>
    </source>
</evidence>
<keyword evidence="2" id="KW-1185">Reference proteome</keyword>
<proteinExistence type="predicted"/>
<evidence type="ECO:0000313" key="2">
    <source>
        <dbReference type="Proteomes" id="UP000183299"/>
    </source>
</evidence>
<dbReference type="RefSeq" id="WP_066600345.1">
    <property type="nucleotide sequence ID" value="NZ_FORY01000002.1"/>
</dbReference>
<accession>A0A1I3NN54</accession>
<dbReference type="AlphaFoldDB" id="A0A1I3NN54"/>
<name>A0A1I3NN54_9RHOB</name>
<dbReference type="STRING" id="576117.SAMN04488138_10211"/>
<protein>
    <submittedName>
        <fullName evidence="1">Uncharacterized protein</fullName>
    </submittedName>
</protein>
<dbReference type="EMBL" id="FORY01000002">
    <property type="protein sequence ID" value="SFJ10597.1"/>
    <property type="molecule type" value="Genomic_DNA"/>
</dbReference>
<gene>
    <name evidence="1" type="ORF">SAMN04488138_10211</name>
</gene>
<dbReference type="GeneID" id="98667139"/>
<organism evidence="1 2">
    <name type="scientific">Celeribacter halophilus</name>
    <dbReference type="NCBI Taxonomy" id="576117"/>
    <lineage>
        <taxon>Bacteria</taxon>
        <taxon>Pseudomonadati</taxon>
        <taxon>Pseudomonadota</taxon>
        <taxon>Alphaproteobacteria</taxon>
        <taxon>Rhodobacterales</taxon>
        <taxon>Roseobacteraceae</taxon>
        <taxon>Celeribacter</taxon>
    </lineage>
</organism>
<sequence>MKHHEANQFSDRGDTKRYFLTGLRPFSIINTGGRHMAASDIRSGMKIQLNDGRQSTVLSVRAYLTDVPWVNASTELGETSLCSEAYLSCSHALCELYFGSSEVAFPVKSIVGHVPAFSWQASTGFSECVALELDAFGWLQIDDLNVFLPPLPSDDTHGLWDRNRTSDVHDDLLYIPPQDRLLLSPEETLVLSSFNCTFADCTPPPRVNSRYASGLQGGAR</sequence>
<reference evidence="1 2" key="1">
    <citation type="submission" date="2016-10" db="EMBL/GenBank/DDBJ databases">
        <authorList>
            <person name="de Groot N.N."/>
        </authorList>
    </citation>
    <scope>NUCLEOTIDE SEQUENCE [LARGE SCALE GENOMIC DNA]</scope>
    <source>
        <strain evidence="1 2">CGMCC 1.8891</strain>
    </source>
</reference>
<dbReference type="Proteomes" id="UP000183299">
    <property type="component" value="Unassembled WGS sequence"/>
</dbReference>